<organism evidence="4 5">
    <name type="scientific">Acropora cervicornis</name>
    <name type="common">Staghorn coral</name>
    <dbReference type="NCBI Taxonomy" id="6130"/>
    <lineage>
        <taxon>Eukaryota</taxon>
        <taxon>Metazoa</taxon>
        <taxon>Cnidaria</taxon>
        <taxon>Anthozoa</taxon>
        <taxon>Hexacorallia</taxon>
        <taxon>Scleractinia</taxon>
        <taxon>Astrocoeniina</taxon>
        <taxon>Acroporidae</taxon>
        <taxon>Acropora</taxon>
    </lineage>
</organism>
<evidence type="ECO:0000256" key="2">
    <source>
        <dbReference type="SAM" id="Phobius"/>
    </source>
</evidence>
<dbReference type="SUPFAM" id="SSF48726">
    <property type="entry name" value="Immunoglobulin"/>
    <property type="match status" value="1"/>
</dbReference>
<dbReference type="AlphaFoldDB" id="A0AAD9V0J2"/>
<evidence type="ECO:0000256" key="1">
    <source>
        <dbReference type="SAM" id="MobiDB-lite"/>
    </source>
</evidence>
<dbReference type="PROSITE" id="PS50835">
    <property type="entry name" value="IG_LIKE"/>
    <property type="match status" value="1"/>
</dbReference>
<accession>A0AAD9V0J2</accession>
<feature type="region of interest" description="Disordered" evidence="1">
    <location>
        <begin position="215"/>
        <end position="239"/>
    </location>
</feature>
<feature type="compositionally biased region" description="Basic and acidic residues" evidence="1">
    <location>
        <begin position="276"/>
        <end position="297"/>
    </location>
</feature>
<dbReference type="Gene3D" id="2.60.40.10">
    <property type="entry name" value="Immunoglobulins"/>
    <property type="match status" value="1"/>
</dbReference>
<feature type="compositionally biased region" description="Polar residues" evidence="1">
    <location>
        <begin position="256"/>
        <end position="274"/>
    </location>
</feature>
<reference evidence="4" key="1">
    <citation type="journal article" date="2023" name="G3 (Bethesda)">
        <title>Whole genome assembly and annotation of the endangered Caribbean coral Acropora cervicornis.</title>
        <authorList>
            <person name="Selwyn J.D."/>
            <person name="Vollmer S.V."/>
        </authorList>
    </citation>
    <scope>NUCLEOTIDE SEQUENCE</scope>
    <source>
        <strain evidence="4">K2</strain>
    </source>
</reference>
<feature type="region of interest" description="Disordered" evidence="1">
    <location>
        <begin position="251"/>
        <end position="373"/>
    </location>
</feature>
<evidence type="ECO:0000313" key="4">
    <source>
        <dbReference type="EMBL" id="KAK2556741.1"/>
    </source>
</evidence>
<feature type="compositionally biased region" description="Basic and acidic residues" evidence="1">
    <location>
        <begin position="305"/>
        <end position="330"/>
    </location>
</feature>
<keyword evidence="2" id="KW-0472">Membrane</keyword>
<feature type="compositionally biased region" description="Polar residues" evidence="1">
    <location>
        <begin position="393"/>
        <end position="405"/>
    </location>
</feature>
<keyword evidence="2" id="KW-0812">Transmembrane</keyword>
<evidence type="ECO:0000313" key="5">
    <source>
        <dbReference type="Proteomes" id="UP001249851"/>
    </source>
</evidence>
<feature type="compositionally biased region" description="Basic and acidic residues" evidence="1">
    <location>
        <begin position="343"/>
        <end position="362"/>
    </location>
</feature>
<evidence type="ECO:0000259" key="3">
    <source>
        <dbReference type="PROSITE" id="PS50835"/>
    </source>
</evidence>
<feature type="region of interest" description="Disordered" evidence="1">
    <location>
        <begin position="387"/>
        <end position="408"/>
    </location>
</feature>
<dbReference type="InterPro" id="IPR013783">
    <property type="entry name" value="Ig-like_fold"/>
</dbReference>
<gene>
    <name evidence="4" type="ORF">P5673_021298</name>
</gene>
<name>A0AAD9V0J2_ACRCE</name>
<dbReference type="InterPro" id="IPR036179">
    <property type="entry name" value="Ig-like_dom_sf"/>
</dbReference>
<comment type="caution">
    <text evidence="4">The sequence shown here is derived from an EMBL/GenBank/DDBJ whole genome shotgun (WGS) entry which is preliminary data.</text>
</comment>
<feature type="domain" description="Ig-like" evidence="3">
    <location>
        <begin position="1"/>
        <end position="83"/>
    </location>
</feature>
<feature type="compositionally biased region" description="Polar residues" evidence="1">
    <location>
        <begin position="215"/>
        <end position="231"/>
    </location>
</feature>
<dbReference type="Proteomes" id="UP001249851">
    <property type="component" value="Unassembled WGS sequence"/>
</dbReference>
<dbReference type="CDD" id="cd00096">
    <property type="entry name" value="Ig"/>
    <property type="match status" value="1"/>
</dbReference>
<dbReference type="InterPro" id="IPR007110">
    <property type="entry name" value="Ig-like_dom"/>
</dbReference>
<protein>
    <recommendedName>
        <fullName evidence="3">Ig-like domain-containing protein</fullName>
    </recommendedName>
</protein>
<keyword evidence="5" id="KW-1185">Reference proteome</keyword>
<dbReference type="EMBL" id="JARQWQ010000054">
    <property type="protein sequence ID" value="KAK2556741.1"/>
    <property type="molecule type" value="Genomic_DNA"/>
</dbReference>
<reference evidence="4" key="2">
    <citation type="journal article" date="2023" name="Science">
        <title>Genomic signatures of disease resistance in endangered staghorn corals.</title>
        <authorList>
            <person name="Vollmer S.V."/>
            <person name="Selwyn J.D."/>
            <person name="Despard B.A."/>
            <person name="Roesel C.L."/>
        </authorList>
    </citation>
    <scope>NUCLEOTIDE SEQUENCE</scope>
    <source>
        <strain evidence="4">K2</strain>
    </source>
</reference>
<proteinExistence type="predicted"/>
<sequence length="479" mass="54270">MNRTRKEVTTLLGQPVNLGCYTNNSGASPFLYTWTKDNVTVTESSNVQIYENMLVLTPQTSADFGIYKCHIVSGSVTTVCSISLHPGCANREGNSPSFVVTGCVNLSVLMPVLAVMMVSLLLNVHFFLQWRRRKQFLLSGEEIQFGQEFLEANDTEQTEEEVGEAEIGKNETCCVGFRRRRRKEKEDIKRRIIGHDNYHRDDEKNEVFEMQESTCAQDSYTGGRETSQSSPGKEIPPLEDILNQPEISPIAKHSPRSLQDSPHTLNTAQESPSAEDTPRSLESPKRNEVPRLEDILSHPEISPIAKDRLESPRDSPRTLKSLRDSPRVPDIDSALAESPRGTEVPRLEDFIREEETSTDVRDQPQLSDIPRTQVIPRVEEFLWDAQTKDNNKRACSQTETGSADSQAPRIADFFLPDDESDIERQSLDSEEPLVSHYMEKMDFEKGSGDEEHVEEPLVSHYMEKMHFEEINDDDGPQLK</sequence>
<keyword evidence="2" id="KW-1133">Transmembrane helix</keyword>
<feature type="transmembrane region" description="Helical" evidence="2">
    <location>
        <begin position="108"/>
        <end position="128"/>
    </location>
</feature>